<dbReference type="PANTHER" id="PTHR30071:SF1">
    <property type="entry name" value="CYTOCHROME B_B6 PROTEIN-RELATED"/>
    <property type="match status" value="1"/>
</dbReference>
<proteinExistence type="predicted"/>
<keyword evidence="2 7" id="KW-0812">Transmembrane</keyword>
<dbReference type="EMBL" id="JBGUBD010000012">
    <property type="protein sequence ID" value="MFA9479860.1"/>
    <property type="molecule type" value="Genomic_DNA"/>
</dbReference>
<dbReference type="InterPro" id="IPR045062">
    <property type="entry name" value="Cyt_c_biogenesis_CcsA/CcmC"/>
</dbReference>
<keyword evidence="3" id="KW-0201">Cytochrome c-type biogenesis</keyword>
<organism evidence="9 10">
    <name type="scientific">Natronomicrosphaera hydrolytica</name>
    <dbReference type="NCBI Taxonomy" id="3242702"/>
    <lineage>
        <taxon>Bacteria</taxon>
        <taxon>Pseudomonadati</taxon>
        <taxon>Planctomycetota</taxon>
        <taxon>Phycisphaerae</taxon>
        <taxon>Phycisphaerales</taxon>
        <taxon>Phycisphaeraceae</taxon>
        <taxon>Natronomicrosphaera</taxon>
    </lineage>
</organism>
<comment type="caution">
    <text evidence="9">The sequence shown here is derived from an EMBL/GenBank/DDBJ whole genome shotgun (WGS) entry which is preliminary data.</text>
</comment>
<evidence type="ECO:0000256" key="6">
    <source>
        <dbReference type="SAM" id="MobiDB-lite"/>
    </source>
</evidence>
<feature type="transmembrane region" description="Helical" evidence="7">
    <location>
        <begin position="408"/>
        <end position="426"/>
    </location>
</feature>
<keyword evidence="4 7" id="KW-1133">Transmembrane helix</keyword>
<evidence type="ECO:0000256" key="1">
    <source>
        <dbReference type="ARBA" id="ARBA00004141"/>
    </source>
</evidence>
<dbReference type="Proteomes" id="UP001575105">
    <property type="component" value="Unassembled WGS sequence"/>
</dbReference>
<name>A0ABV4U9T1_9BACT</name>
<reference evidence="9 10" key="1">
    <citation type="submission" date="2024-08" db="EMBL/GenBank/DDBJ databases">
        <title>Whole-genome sequencing of halo(alkali)philic microorganisms from hypersaline lakes.</title>
        <authorList>
            <person name="Sorokin D.Y."/>
            <person name="Merkel A.Y."/>
            <person name="Messina E."/>
            <person name="Yakimov M."/>
        </authorList>
    </citation>
    <scope>NUCLEOTIDE SEQUENCE [LARGE SCALE GENOMIC DNA]</scope>
    <source>
        <strain evidence="9 10">AB-hyl4</strain>
    </source>
</reference>
<feature type="transmembrane region" description="Helical" evidence="7">
    <location>
        <begin position="493"/>
        <end position="512"/>
    </location>
</feature>
<feature type="region of interest" description="Disordered" evidence="6">
    <location>
        <begin position="59"/>
        <end position="133"/>
    </location>
</feature>
<evidence type="ECO:0000313" key="10">
    <source>
        <dbReference type="Proteomes" id="UP001575105"/>
    </source>
</evidence>
<feature type="transmembrane region" description="Helical" evidence="7">
    <location>
        <begin position="699"/>
        <end position="722"/>
    </location>
</feature>
<feature type="transmembrane region" description="Helical" evidence="7">
    <location>
        <begin position="438"/>
        <end position="458"/>
    </location>
</feature>
<dbReference type="PANTHER" id="PTHR30071">
    <property type="entry name" value="HEME EXPORTER PROTEIN C"/>
    <property type="match status" value="1"/>
</dbReference>
<evidence type="ECO:0000256" key="5">
    <source>
        <dbReference type="ARBA" id="ARBA00023136"/>
    </source>
</evidence>
<dbReference type="RefSeq" id="WP_425346783.1">
    <property type="nucleotide sequence ID" value="NZ_JBGUBD010000012.1"/>
</dbReference>
<sequence length="723" mass="78920">MTTLRFAHPTPRTTMTPTSPPKPQAASPTLVDRSRLPGYLPAIIVLLLALTTPALAYNDDDPHAGHDHPDTEASHPHPHATHGEPSTPAPAPGSTPAPGATQPLAPGAGEISPYTGTESTAEDAPAGPTAHQLHDLHHHSNAPLDRDAHAAFADRVDTRDFARLAVFDGGRPKILDTLAREELNRIYGRPQWRDAITGKRYDPVFTYFDMLFSKRYYFDKPIIRVEVLPLRQQLIQRVDLERMFAHVEADDPALHQRLTDPDRWLRWGQIAPLMVVEPAVQNLLSGQGSNLRLFEAQRAVVNSAITFDQVGARLNMVSPAEGQEHWHHLLALEDITAAEGLTVSNPEAAAAVREQFVALAHAWQQGDADGVNAALEVLVEQLPQINAATYPASFQLQVESVYNATSRFTIGFWVYLLATVALLVAFATRRRWIANTGLVLLVVGFLVHSGGIAARTILTERWPIHNQYESFIAVAWFAVLLGLVLMLVRRQWLFGAAAAALGSATLLTAHMIQIPSHEAGPVAAILATSRILYIHVNIVLASYAMIGLGFVISLFYIGVHYFGKGGGQGSNGSTGQPVNLQANPVKPDVALQSGAPNLLQFAAAGVGAFDRSDATPARGRLALLNDLDKAQLIVLQLAFWTLGVGILLGAYWADHAWGRWWAWDPKETWALITWIVYLVAIHVRLGVKNRGLVTAWLSVLGFFAMVWCYFGVNLLLAGLHSYA</sequence>
<keyword evidence="5 7" id="KW-0472">Membrane</keyword>
<accession>A0ABV4U9T1</accession>
<feature type="region of interest" description="Disordered" evidence="6">
    <location>
        <begin position="1"/>
        <end position="30"/>
    </location>
</feature>
<evidence type="ECO:0000259" key="8">
    <source>
        <dbReference type="Pfam" id="PF01578"/>
    </source>
</evidence>
<protein>
    <submittedName>
        <fullName evidence="9">Cytochrome c biogenesis protein CcsA</fullName>
    </submittedName>
</protein>
<feature type="transmembrane region" description="Helical" evidence="7">
    <location>
        <begin position="632"/>
        <end position="653"/>
    </location>
</feature>
<evidence type="ECO:0000256" key="4">
    <source>
        <dbReference type="ARBA" id="ARBA00022989"/>
    </source>
</evidence>
<evidence type="ECO:0000313" key="9">
    <source>
        <dbReference type="EMBL" id="MFA9479860.1"/>
    </source>
</evidence>
<feature type="transmembrane region" description="Helical" evidence="7">
    <location>
        <begin position="532"/>
        <end position="557"/>
    </location>
</feature>
<gene>
    <name evidence="9" type="primary">ccsA</name>
    <name evidence="9" type="ORF">ACERK3_16375</name>
</gene>
<evidence type="ECO:0000256" key="7">
    <source>
        <dbReference type="SAM" id="Phobius"/>
    </source>
</evidence>
<feature type="compositionally biased region" description="Basic and acidic residues" evidence="6">
    <location>
        <begin position="60"/>
        <end position="75"/>
    </location>
</feature>
<feature type="transmembrane region" description="Helical" evidence="7">
    <location>
        <begin position="668"/>
        <end position="687"/>
    </location>
</feature>
<keyword evidence="10" id="KW-1185">Reference proteome</keyword>
<comment type="subcellular location">
    <subcellularLocation>
        <location evidence="1">Membrane</location>
        <topology evidence="1">Multi-pass membrane protein</topology>
    </subcellularLocation>
</comment>
<evidence type="ECO:0000256" key="3">
    <source>
        <dbReference type="ARBA" id="ARBA00022748"/>
    </source>
</evidence>
<dbReference type="Pfam" id="PF01578">
    <property type="entry name" value="Cytochrom_C_asm"/>
    <property type="match status" value="1"/>
</dbReference>
<evidence type="ECO:0000256" key="2">
    <source>
        <dbReference type="ARBA" id="ARBA00022692"/>
    </source>
</evidence>
<feature type="domain" description="Cytochrome c assembly protein" evidence="8">
    <location>
        <begin position="465"/>
        <end position="720"/>
    </location>
</feature>
<feature type="transmembrane region" description="Helical" evidence="7">
    <location>
        <begin position="470"/>
        <end position="488"/>
    </location>
</feature>
<dbReference type="InterPro" id="IPR002541">
    <property type="entry name" value="Cyt_c_assembly"/>
</dbReference>